<dbReference type="Proteomes" id="UP000887116">
    <property type="component" value="Unassembled WGS sequence"/>
</dbReference>
<dbReference type="AlphaFoldDB" id="A0A8X6JD96"/>
<keyword evidence="2" id="KW-1185">Reference proteome</keyword>
<reference evidence="1" key="1">
    <citation type="submission" date="2020-07" db="EMBL/GenBank/DDBJ databases">
        <title>Multicomponent nature underlies the extraordinary mechanical properties of spider dragline silk.</title>
        <authorList>
            <person name="Kono N."/>
            <person name="Nakamura H."/>
            <person name="Mori M."/>
            <person name="Yoshida Y."/>
            <person name="Ohtoshi R."/>
            <person name="Malay A.D."/>
            <person name="Moran D.A.P."/>
            <person name="Tomita M."/>
            <person name="Numata K."/>
            <person name="Arakawa K."/>
        </authorList>
    </citation>
    <scope>NUCLEOTIDE SEQUENCE</scope>
</reference>
<comment type="caution">
    <text evidence="1">The sequence shown here is derived from an EMBL/GenBank/DDBJ whole genome shotgun (WGS) entry which is preliminary data.</text>
</comment>
<gene>
    <name evidence="1" type="ORF">TNCT_579751</name>
</gene>
<protein>
    <submittedName>
        <fullName evidence="1">Uncharacterized protein</fullName>
    </submittedName>
</protein>
<evidence type="ECO:0000313" key="2">
    <source>
        <dbReference type="Proteomes" id="UP000887116"/>
    </source>
</evidence>
<sequence length="126" mass="13822">MNRSSEGRSHENVSAESSEINRVVVKPPPFWQNKQICGFFNWKAQFDVANINIGGTTEPTQLKAGVELRPSMKDLSPTIMSPPILTGVEATLVAFTPIDQESFLVASIYIPPNPNFRSLGADSTPF</sequence>
<organism evidence="1 2">
    <name type="scientific">Trichonephila clavata</name>
    <name type="common">Joro spider</name>
    <name type="synonym">Nephila clavata</name>
    <dbReference type="NCBI Taxonomy" id="2740835"/>
    <lineage>
        <taxon>Eukaryota</taxon>
        <taxon>Metazoa</taxon>
        <taxon>Ecdysozoa</taxon>
        <taxon>Arthropoda</taxon>
        <taxon>Chelicerata</taxon>
        <taxon>Arachnida</taxon>
        <taxon>Araneae</taxon>
        <taxon>Araneomorphae</taxon>
        <taxon>Entelegynae</taxon>
        <taxon>Araneoidea</taxon>
        <taxon>Nephilidae</taxon>
        <taxon>Trichonephila</taxon>
    </lineage>
</organism>
<accession>A0A8X6JD96</accession>
<dbReference type="EMBL" id="BMAO01008115">
    <property type="protein sequence ID" value="GFR20978.1"/>
    <property type="molecule type" value="Genomic_DNA"/>
</dbReference>
<dbReference type="OrthoDB" id="6260718at2759"/>
<proteinExistence type="predicted"/>
<name>A0A8X6JD96_TRICU</name>
<evidence type="ECO:0000313" key="1">
    <source>
        <dbReference type="EMBL" id="GFR20978.1"/>
    </source>
</evidence>